<sequence length="140" mass="15229">MALITAEEIFEICRAEMPLVLDLGLEIQDIGEGTCRLRQPYREAFVRPGGTISGPTMMGVADCAMWIAVMSVVGKAEMAVTTSLNINFLKRPKPVALIVECRVLKAGKRLAYGEVSLFSEGEEDEGPVAHVTSTYSLPPR</sequence>
<keyword evidence="1" id="KW-0378">Hydrolase</keyword>
<gene>
    <name evidence="3" type="ORF">FKG95_09575</name>
</gene>
<dbReference type="EMBL" id="VHSH01000003">
    <property type="protein sequence ID" value="TQV80422.1"/>
    <property type="molecule type" value="Genomic_DNA"/>
</dbReference>
<reference evidence="3 4" key="1">
    <citation type="submission" date="2019-06" db="EMBL/GenBank/DDBJ databases">
        <title>Whole genome sequence for Rhodospirillaceae sp. R148.</title>
        <authorList>
            <person name="Wang G."/>
        </authorList>
    </citation>
    <scope>NUCLEOTIDE SEQUENCE [LARGE SCALE GENOMIC DNA]</scope>
    <source>
        <strain evidence="3 4">R148</strain>
    </source>
</reference>
<dbReference type="NCBIfam" id="TIGR00369">
    <property type="entry name" value="unchar_dom_1"/>
    <property type="match status" value="1"/>
</dbReference>
<dbReference type="CDD" id="cd03443">
    <property type="entry name" value="PaaI_thioesterase"/>
    <property type="match status" value="1"/>
</dbReference>
<evidence type="ECO:0000313" key="4">
    <source>
        <dbReference type="Proteomes" id="UP000315252"/>
    </source>
</evidence>
<dbReference type="AlphaFoldDB" id="A0A545TT81"/>
<dbReference type="GO" id="GO:0016289">
    <property type="term" value="F:acyl-CoA hydrolase activity"/>
    <property type="evidence" value="ECO:0007669"/>
    <property type="project" value="UniProtKB-ARBA"/>
</dbReference>
<organism evidence="3 4">
    <name type="scientific">Denitrobaculum tricleocarpae</name>
    <dbReference type="NCBI Taxonomy" id="2591009"/>
    <lineage>
        <taxon>Bacteria</taxon>
        <taxon>Pseudomonadati</taxon>
        <taxon>Pseudomonadota</taxon>
        <taxon>Alphaproteobacteria</taxon>
        <taxon>Rhodospirillales</taxon>
        <taxon>Rhodospirillaceae</taxon>
        <taxon>Denitrobaculum</taxon>
    </lineage>
</organism>
<evidence type="ECO:0000259" key="2">
    <source>
        <dbReference type="Pfam" id="PF03061"/>
    </source>
</evidence>
<proteinExistence type="predicted"/>
<evidence type="ECO:0000256" key="1">
    <source>
        <dbReference type="ARBA" id="ARBA00022801"/>
    </source>
</evidence>
<protein>
    <submittedName>
        <fullName evidence="3">PaaI family thioesterase</fullName>
    </submittedName>
</protein>
<name>A0A545TT81_9PROT</name>
<dbReference type="OrthoDB" id="9805304at2"/>
<dbReference type="InterPro" id="IPR006683">
    <property type="entry name" value="Thioestr_dom"/>
</dbReference>
<comment type="caution">
    <text evidence="3">The sequence shown here is derived from an EMBL/GenBank/DDBJ whole genome shotgun (WGS) entry which is preliminary data.</text>
</comment>
<dbReference type="RefSeq" id="WP_142896135.1">
    <property type="nucleotide sequence ID" value="NZ_ML660054.1"/>
</dbReference>
<dbReference type="Pfam" id="PF03061">
    <property type="entry name" value="4HBT"/>
    <property type="match status" value="1"/>
</dbReference>
<feature type="domain" description="Thioesterase" evidence="2">
    <location>
        <begin position="49"/>
        <end position="123"/>
    </location>
</feature>
<dbReference type="SUPFAM" id="SSF54637">
    <property type="entry name" value="Thioesterase/thiol ester dehydrase-isomerase"/>
    <property type="match status" value="1"/>
</dbReference>
<evidence type="ECO:0000313" key="3">
    <source>
        <dbReference type="EMBL" id="TQV80422.1"/>
    </source>
</evidence>
<dbReference type="InterPro" id="IPR029069">
    <property type="entry name" value="HotDog_dom_sf"/>
</dbReference>
<dbReference type="InterPro" id="IPR003736">
    <property type="entry name" value="PAAI_dom"/>
</dbReference>
<accession>A0A545TT81</accession>
<dbReference type="Gene3D" id="3.10.129.10">
    <property type="entry name" value="Hotdog Thioesterase"/>
    <property type="match status" value="1"/>
</dbReference>
<dbReference type="Proteomes" id="UP000315252">
    <property type="component" value="Unassembled WGS sequence"/>
</dbReference>
<keyword evidence="4" id="KW-1185">Reference proteome</keyword>